<keyword evidence="4" id="KW-0808">Transferase</keyword>
<dbReference type="Gene3D" id="3.40.50.300">
    <property type="entry name" value="P-loop containing nucleotide triphosphate hydrolases"/>
    <property type="match status" value="1"/>
</dbReference>
<evidence type="ECO:0000256" key="6">
    <source>
        <dbReference type="ARBA" id="ARBA00022777"/>
    </source>
</evidence>
<dbReference type="GO" id="GO:0000448">
    <property type="term" value="P:cleavage in ITS2 between 5.8S rRNA and LSU-rRNA of tricistronic rRNA transcript (SSU-rRNA, 5.8S rRNA, LSU-rRNA)"/>
    <property type="evidence" value="ECO:0007669"/>
    <property type="project" value="TreeGrafter"/>
</dbReference>
<dbReference type="InterPro" id="IPR027417">
    <property type="entry name" value="P-loop_NTPase"/>
</dbReference>
<evidence type="ECO:0000313" key="12">
    <source>
        <dbReference type="Proteomes" id="UP000050794"/>
    </source>
</evidence>
<protein>
    <submittedName>
        <fullName evidence="13">CLP1_P domain-containing protein</fullName>
    </submittedName>
</protein>
<reference evidence="13" key="1">
    <citation type="submission" date="2016-06" db="UniProtKB">
        <authorList>
            <consortium name="WormBaseParasite"/>
        </authorList>
    </citation>
    <scope>IDENTIFICATION</scope>
</reference>
<evidence type="ECO:0000313" key="13">
    <source>
        <dbReference type="WBParaSite" id="TCNE_0000871201-mRNA-1"/>
    </source>
</evidence>
<dbReference type="InterPro" id="IPR045116">
    <property type="entry name" value="Clp1/Grc3"/>
</dbReference>
<proteinExistence type="inferred from homology"/>
<name>A0A183UJP2_TOXCA</name>
<sequence length="577" mass="63824">MTAHAYCRHTRVTSSSFAIAFATLRFFPCHRSDLCLAVLKRHHAFQFFGAFDLQVLHGSVKAHGYDFEAAAYNEKKFIPICAPYMLGPPITVFSTPSEDAINFGRLKWRIQEVSNAAAAILEIIRIGDAVLLLRFLASKAALCARNLHDVILFIPSSGDSLMLDSLCCVLRTQWNVCINSTDQSFVAVIDYLQKRRCRNITTVVMLTGGKGVGKSTSARYIANSLLLKTHAPIYFLDADVGQSEANPPGCVSLFCIESPMLGVPFCNQRGTFTNSFFFGDISPSGNLELYFRLVVKLYEQFIAMSFPGSVLIVNTAGWVEDDGAKLLDRLIAKMEPDCLFNIVSKEEPNYQGDGIKELQENERAFVINHAVNFIPRPSKSLPFTLTAAALRNLLTMGYIAPLCPTPSLGSLNKAAPYAVPFSRISIYVNPGLDFVPETHLLALLNCSLVALCSVRWENDEVKGKQHILNDETMPGMIEGDSVVLRCVGFGVIRAIDLDERLFYVLTPVADQVLNEVNVFAKGANIDIPSAFLVQRASREAPYVVNCRGGPSNEMYSELALISCYKRTKFSRKPTFLD</sequence>
<keyword evidence="8" id="KW-0539">Nucleus</keyword>
<comment type="subcellular location">
    <subcellularLocation>
        <location evidence="1">Nucleus</location>
        <location evidence="1">Nucleolus</location>
    </subcellularLocation>
</comment>
<evidence type="ECO:0000313" key="11">
    <source>
        <dbReference type="EMBL" id="VDM40033.1"/>
    </source>
</evidence>
<dbReference type="InterPro" id="IPR057570">
    <property type="entry name" value="NOL9_C"/>
</dbReference>
<evidence type="ECO:0000256" key="5">
    <source>
        <dbReference type="ARBA" id="ARBA00022741"/>
    </source>
</evidence>
<evidence type="ECO:0000256" key="2">
    <source>
        <dbReference type="ARBA" id="ARBA00011003"/>
    </source>
</evidence>
<dbReference type="PANTHER" id="PTHR12755">
    <property type="entry name" value="CLEAVAGE/POLYADENYLATION FACTOR IA SUBUNIT CLP1P"/>
    <property type="match status" value="1"/>
</dbReference>
<dbReference type="GO" id="GO:0051731">
    <property type="term" value="F:polynucleotide 5'-hydroxyl-kinase activity"/>
    <property type="evidence" value="ECO:0007669"/>
    <property type="project" value="InterPro"/>
</dbReference>
<gene>
    <name evidence="11" type="ORF">TCNE_LOCUS8712</name>
</gene>
<evidence type="ECO:0000256" key="8">
    <source>
        <dbReference type="ARBA" id="ARBA00023242"/>
    </source>
</evidence>
<dbReference type="WBParaSite" id="TCNE_0000871201-mRNA-1">
    <property type="protein sequence ID" value="TCNE_0000871201-mRNA-1"/>
    <property type="gene ID" value="TCNE_0000871201"/>
</dbReference>
<keyword evidence="12" id="KW-1185">Reference proteome</keyword>
<dbReference type="AlphaFoldDB" id="A0A183UJP2"/>
<evidence type="ECO:0000256" key="7">
    <source>
        <dbReference type="ARBA" id="ARBA00022840"/>
    </source>
</evidence>
<evidence type="ECO:0000256" key="4">
    <source>
        <dbReference type="ARBA" id="ARBA00022679"/>
    </source>
</evidence>
<dbReference type="EMBL" id="UYWY01019977">
    <property type="protein sequence ID" value="VDM40033.1"/>
    <property type="molecule type" value="Genomic_DNA"/>
</dbReference>
<reference evidence="11 12" key="2">
    <citation type="submission" date="2018-11" db="EMBL/GenBank/DDBJ databases">
        <authorList>
            <consortium name="Pathogen Informatics"/>
        </authorList>
    </citation>
    <scope>NUCLEOTIDE SEQUENCE [LARGE SCALE GENOMIC DNA]</scope>
</reference>
<dbReference type="GO" id="GO:0005730">
    <property type="term" value="C:nucleolus"/>
    <property type="evidence" value="ECO:0007669"/>
    <property type="project" value="UniProtKB-SubCell"/>
</dbReference>
<feature type="domain" description="Clp1 P-loop" evidence="9">
    <location>
        <begin position="208"/>
        <end position="349"/>
    </location>
</feature>
<evidence type="ECO:0000256" key="3">
    <source>
        <dbReference type="ARBA" id="ARBA00022552"/>
    </source>
</evidence>
<keyword evidence="5" id="KW-0547">Nucleotide-binding</keyword>
<evidence type="ECO:0000259" key="9">
    <source>
        <dbReference type="Pfam" id="PF16575"/>
    </source>
</evidence>
<keyword evidence="7" id="KW-0067">ATP-binding</keyword>
<feature type="domain" description="NOL9 C-terminal" evidence="10">
    <location>
        <begin position="414"/>
        <end position="523"/>
    </location>
</feature>
<dbReference type="InterPro" id="IPR032319">
    <property type="entry name" value="CLP1_P"/>
</dbReference>
<dbReference type="PANTHER" id="PTHR12755:SF3">
    <property type="entry name" value="POLYNUCLEOTIDE 5'-HYDROXYL-KINASE NOL9"/>
    <property type="match status" value="1"/>
</dbReference>
<dbReference type="GO" id="GO:0005524">
    <property type="term" value="F:ATP binding"/>
    <property type="evidence" value="ECO:0007669"/>
    <property type="project" value="UniProtKB-KW"/>
</dbReference>
<accession>A0A183UJP2</accession>
<comment type="similarity">
    <text evidence="2">Belongs to the Clp1 family. NOL9/GRC3 subfamily.</text>
</comment>
<keyword evidence="6" id="KW-0418">Kinase</keyword>
<organism evidence="12 13">
    <name type="scientific">Toxocara canis</name>
    <name type="common">Canine roundworm</name>
    <dbReference type="NCBI Taxonomy" id="6265"/>
    <lineage>
        <taxon>Eukaryota</taxon>
        <taxon>Metazoa</taxon>
        <taxon>Ecdysozoa</taxon>
        <taxon>Nematoda</taxon>
        <taxon>Chromadorea</taxon>
        <taxon>Rhabditida</taxon>
        <taxon>Spirurina</taxon>
        <taxon>Ascaridomorpha</taxon>
        <taxon>Ascaridoidea</taxon>
        <taxon>Toxocaridae</taxon>
        <taxon>Toxocara</taxon>
    </lineage>
</organism>
<evidence type="ECO:0000259" key="10">
    <source>
        <dbReference type="Pfam" id="PF25467"/>
    </source>
</evidence>
<dbReference type="Pfam" id="PF16575">
    <property type="entry name" value="CLP1_P"/>
    <property type="match status" value="1"/>
</dbReference>
<dbReference type="Proteomes" id="UP000050794">
    <property type="component" value="Unassembled WGS sequence"/>
</dbReference>
<evidence type="ECO:0000256" key="1">
    <source>
        <dbReference type="ARBA" id="ARBA00004604"/>
    </source>
</evidence>
<dbReference type="Pfam" id="PF25467">
    <property type="entry name" value="NOL9_C"/>
    <property type="match status" value="1"/>
</dbReference>
<keyword evidence="3" id="KW-0698">rRNA processing</keyword>
<dbReference type="SUPFAM" id="SSF52540">
    <property type="entry name" value="P-loop containing nucleoside triphosphate hydrolases"/>
    <property type="match status" value="1"/>
</dbReference>